<dbReference type="InterPro" id="IPR014729">
    <property type="entry name" value="Rossmann-like_a/b/a_fold"/>
</dbReference>
<feature type="region of interest" description="Disordered" evidence="1">
    <location>
        <begin position="490"/>
        <end position="560"/>
    </location>
</feature>
<accession>A0A7X1NPD3</accession>
<gene>
    <name evidence="2" type="ORF">FNH21_06860</name>
</gene>
<evidence type="ECO:0000313" key="3">
    <source>
        <dbReference type="Proteomes" id="UP000326464"/>
    </source>
</evidence>
<organism evidence="2 3">
    <name type="scientific">Arthrobacter bussei</name>
    <dbReference type="NCBI Taxonomy" id="2594179"/>
    <lineage>
        <taxon>Bacteria</taxon>
        <taxon>Bacillati</taxon>
        <taxon>Actinomycetota</taxon>
        <taxon>Actinomycetes</taxon>
        <taxon>Micrococcales</taxon>
        <taxon>Micrococcaceae</taxon>
        <taxon>Arthrobacter</taxon>
    </lineage>
</organism>
<sequence length="560" mass="63274">MTARTRKAGPVHVRLVLPHQLFEEHLDAPQDTLFVFLEDDLLFRSLRFHQQKLVLHRAGMTIFARRAEAAGYEVHYVDTSADTPSQERLAAALAGCGATAVTYYDVVDDWLDRRLTQTLADAGVEVRVLETPQFITDREVLGTYFSSHNWRMQTFYEWQRKRLGIMVGPDGSPEGGRWSFDTENRKKLPKKIELPDLPEFDRPPEVRDAIAWVTAEFPDNPGNAESFNWPVTHRQAFDALEAFLAERFELFGPYEDSIAVGQTYLFHSALSSSMNTGLLSPGEVVDLALDFAGRHGTPIASVEGFVRQVIGWREYIRASYVLRGREMRTGNTLGFTADLDERWWTGDTGLEPVDSVITRILDTAYAHHIERLMILGNAALLMRAKPDAVYEWFMEMFIDAYDWVMVPNVYAMSQYAAGTMITTKPYVSGSNYIRKMSDFGEGPWRFSWDALYWEFVADHRELFARNPRSRMSVNLLDKMDTERRVSLRGEAARWIPGRGSGPTAEDGEAGAGNDAGTEPARTPTKARAPLEQEPSPGERSAVERRMAQAKPMTEATLPGL</sequence>
<keyword evidence="2" id="KW-0456">Lyase</keyword>
<proteinExistence type="predicted"/>
<dbReference type="Gene3D" id="3.40.50.620">
    <property type="entry name" value="HUPs"/>
    <property type="match status" value="1"/>
</dbReference>
<evidence type="ECO:0000256" key="1">
    <source>
        <dbReference type="SAM" id="MobiDB-lite"/>
    </source>
</evidence>
<dbReference type="AlphaFoldDB" id="A0A7X1NPD3"/>
<evidence type="ECO:0000313" key="2">
    <source>
        <dbReference type="EMBL" id="MPY10444.1"/>
    </source>
</evidence>
<name>A0A7X1NPD3_9MICC</name>
<dbReference type="Gene3D" id="1.25.40.80">
    <property type="match status" value="1"/>
</dbReference>
<dbReference type="InterPro" id="IPR007357">
    <property type="entry name" value="PhrB-like"/>
</dbReference>
<reference evidence="3" key="1">
    <citation type="submission" date="2019-07" db="EMBL/GenBank/DDBJ databases">
        <title>Arthrobacter KR32 sp. nov., isolated from mountain cheese made of cows milk.</title>
        <authorList>
            <person name="Flegler A."/>
        </authorList>
    </citation>
    <scope>NUCLEOTIDE SEQUENCE [LARGE SCALE GENOMIC DNA]</scope>
    <source>
        <strain evidence="3">KR32</strain>
    </source>
</reference>
<dbReference type="EMBL" id="VJXX01000001">
    <property type="protein sequence ID" value="MPY10444.1"/>
    <property type="molecule type" value="Genomic_DNA"/>
</dbReference>
<dbReference type="Pfam" id="PF04244">
    <property type="entry name" value="DPRP"/>
    <property type="match status" value="1"/>
</dbReference>
<dbReference type="Gene3D" id="1.10.579.10">
    <property type="entry name" value="DNA Cyclobutane Dipyrimidine Photolyase, subunit A, domain 3"/>
    <property type="match status" value="1"/>
</dbReference>
<dbReference type="InterPro" id="IPR052551">
    <property type="entry name" value="UV-DNA_repair_photolyase"/>
</dbReference>
<dbReference type="InterPro" id="IPR036134">
    <property type="entry name" value="Crypto/Photolyase_FAD-like_sf"/>
</dbReference>
<keyword evidence="3" id="KW-1185">Reference proteome</keyword>
<protein>
    <submittedName>
        <fullName evidence="2">Cryptochrome/photolyase family protein</fullName>
    </submittedName>
</protein>
<dbReference type="PANTHER" id="PTHR38657:SF1">
    <property type="entry name" value="SLR1343 PROTEIN"/>
    <property type="match status" value="1"/>
</dbReference>
<dbReference type="SUPFAM" id="SSF48173">
    <property type="entry name" value="Cryptochrome/photolyase FAD-binding domain"/>
    <property type="match status" value="1"/>
</dbReference>
<dbReference type="RefSeq" id="WP_152813305.1">
    <property type="nucleotide sequence ID" value="NZ_VJXX01000001.1"/>
</dbReference>
<dbReference type="GO" id="GO:0016829">
    <property type="term" value="F:lyase activity"/>
    <property type="evidence" value="ECO:0007669"/>
    <property type="project" value="UniProtKB-KW"/>
</dbReference>
<dbReference type="PANTHER" id="PTHR38657">
    <property type="entry name" value="SLR1343 PROTEIN"/>
    <property type="match status" value="1"/>
</dbReference>
<comment type="caution">
    <text evidence="2">The sequence shown here is derived from an EMBL/GenBank/DDBJ whole genome shotgun (WGS) entry which is preliminary data.</text>
</comment>
<dbReference type="Gene3D" id="1.10.10.1710">
    <property type="entry name" value="Deoxyribodipyrimidine photolyase-related"/>
    <property type="match status" value="1"/>
</dbReference>
<dbReference type="OrthoDB" id="5288100at2"/>
<dbReference type="Proteomes" id="UP000326464">
    <property type="component" value="Unassembled WGS sequence"/>
</dbReference>